<keyword evidence="19" id="KW-1185">Reference proteome</keyword>
<dbReference type="PANTHER" id="PTHR34378:SF1">
    <property type="entry name" value="GLUTAMATE--CYSTEINE LIGASE, CHLOROPLASTIC"/>
    <property type="match status" value="1"/>
</dbReference>
<feature type="transmembrane region" description="Helical" evidence="16">
    <location>
        <begin position="286"/>
        <end position="306"/>
    </location>
</feature>
<sequence length="763" mass="82395">MQALQALRTKAQCLVPAGLRGYGAIARDEQQRPTPSNGEAFRTGGAGVESAEPEQHHRVPLFAYPLLVAAVFAVSSAATVFSLMPEVPAITLAAWRLQLTSVFLGIGAAAQWRQLTPADRTRTLRSAGWLAGSGACLAVHFGAWVWGLQHTSLTHSLLLVSATPLLLAVLAAASGEALSRGELGGTVLGAAGAIVLSAGAAGGGEAKAGLAGDLASLLASAVMVGYLSVGRRLRQWMPIFVYAFPVTGTAAAALTLAGLAVEPVHLTGAGSRGVFGWVASRHHAPWVVYLALGPGIVGHTGFNTLLRYLTPLAVSLAFQMEPLVGSAIGWAAGVSGAPGALTALGGALVLIGTEHEKLGFNLKDNSRMSYDQIAQLLRKLESRFGWVPIMEDGRIIGVQLDGQSVTLEPGGQFELSGAPVETIHKTCAEVNSHLYQVKAICEEVHCGFLGVGFDPKWAIPDIPVMPKGRYALMKAYMPTVGSMGLDMMFRTCTVQVNLDFGSEQDMVEKFRVGLALQPIANALFANSPFKEGKPTGFLSSRGHVWTDVDKSRTGGLPFVFEKDMCFESYVDYAMTVPMYFVYRNGQYINALGMSWKDFMAGKLPALPGEYPTMADWANHLTTIFPEVRLKRFLEMRGADGGPWRMLCALPALWVGLIYDDEAQRQALNLISDWTAEEREYLRTEVPRWGLRTPFRGGTIQDVAKQVIAIARGGLERRGHDEVSFLKRLEVIAETGLTQADHLLELYETKWQRSVDPLYSEFMY</sequence>
<dbReference type="PANTHER" id="PTHR34378">
    <property type="entry name" value="GLUTAMATE--CYSTEINE LIGASE, CHLOROPLASTIC"/>
    <property type="match status" value="1"/>
</dbReference>
<evidence type="ECO:0000256" key="14">
    <source>
        <dbReference type="ARBA" id="ARBA00023157"/>
    </source>
</evidence>
<comment type="similarity">
    <text evidence="4">Belongs to the carboxylate-amine ligase family. Glutamate--cysteine ligase type 2 subfamily.</text>
</comment>
<evidence type="ECO:0000256" key="16">
    <source>
        <dbReference type="SAM" id="Phobius"/>
    </source>
</evidence>
<evidence type="ECO:0000256" key="10">
    <source>
        <dbReference type="ARBA" id="ARBA00022684"/>
    </source>
</evidence>
<keyword evidence="7" id="KW-0150">Chloroplast</keyword>
<feature type="transmembrane region" description="Helical" evidence="16">
    <location>
        <begin position="208"/>
        <end position="227"/>
    </location>
</feature>
<dbReference type="Gene3D" id="3.30.590.20">
    <property type="match status" value="1"/>
</dbReference>
<accession>A0A150G533</accession>
<feature type="transmembrane region" description="Helical" evidence="16">
    <location>
        <begin position="61"/>
        <end position="83"/>
    </location>
</feature>
<keyword evidence="12" id="KW-0067">ATP-binding</keyword>
<feature type="transmembrane region" description="Helical" evidence="16">
    <location>
        <begin position="127"/>
        <end position="147"/>
    </location>
</feature>
<evidence type="ECO:0000259" key="17">
    <source>
        <dbReference type="Pfam" id="PF00892"/>
    </source>
</evidence>
<feature type="transmembrane region" description="Helical" evidence="16">
    <location>
        <begin position="239"/>
        <end position="261"/>
    </location>
</feature>
<evidence type="ECO:0000256" key="12">
    <source>
        <dbReference type="ARBA" id="ARBA00022840"/>
    </source>
</evidence>
<proteinExistence type="inferred from homology"/>
<dbReference type="OrthoDB" id="2012853at2759"/>
<dbReference type="Pfam" id="PF04107">
    <property type="entry name" value="GCS2"/>
    <property type="match status" value="1"/>
</dbReference>
<feature type="transmembrane region" description="Helical" evidence="16">
    <location>
        <begin position="153"/>
        <end position="171"/>
    </location>
</feature>
<dbReference type="Pfam" id="PF00892">
    <property type="entry name" value="EamA"/>
    <property type="match status" value="1"/>
</dbReference>
<dbReference type="InterPro" id="IPR037185">
    <property type="entry name" value="EmrE-like"/>
</dbReference>
<comment type="pathway">
    <text evidence="2">Sulfur metabolism; glutathione biosynthesis; glutathione from L-cysteine and L-glutamate: step 1/2.</text>
</comment>
<evidence type="ECO:0000256" key="13">
    <source>
        <dbReference type="ARBA" id="ARBA00022946"/>
    </source>
</evidence>
<dbReference type="InterPro" id="IPR035434">
    <property type="entry name" value="GCL_bact_plant"/>
</dbReference>
<evidence type="ECO:0000256" key="4">
    <source>
        <dbReference type="ARBA" id="ARBA00010253"/>
    </source>
</evidence>
<feature type="transmembrane region" description="Helical" evidence="16">
    <location>
        <begin position="95"/>
        <end position="115"/>
    </location>
</feature>
<keyword evidence="10" id="KW-0317">Glutathione biosynthesis</keyword>
<protein>
    <recommendedName>
        <fullName evidence="6">glutamate--cysteine ligase</fullName>
        <ecNumber evidence="6">6.3.2.2</ecNumber>
    </recommendedName>
</protein>
<dbReference type="GO" id="GO:0004357">
    <property type="term" value="F:glutamate-cysteine ligase activity"/>
    <property type="evidence" value="ECO:0007669"/>
    <property type="project" value="UniProtKB-EC"/>
</dbReference>
<feature type="transmembrane region" description="Helical" evidence="16">
    <location>
        <begin position="327"/>
        <end position="351"/>
    </location>
</feature>
<comment type="caution">
    <text evidence="18">The sequence shown here is derived from an EMBL/GenBank/DDBJ whole genome shotgun (WGS) entry which is preliminary data.</text>
</comment>
<dbReference type="InterPro" id="IPR000620">
    <property type="entry name" value="EamA_dom"/>
</dbReference>
<gene>
    <name evidence="18" type="ORF">GPECTOR_60g765</name>
</gene>
<comment type="subcellular location">
    <subcellularLocation>
        <location evidence="1">Plastid</location>
        <location evidence="1">Chloroplast</location>
    </subcellularLocation>
</comment>
<keyword evidence="13" id="KW-0809">Transit peptide</keyword>
<dbReference type="GO" id="GO:0009507">
    <property type="term" value="C:chloroplast"/>
    <property type="evidence" value="ECO:0007669"/>
    <property type="project" value="UniProtKB-SubCell"/>
</dbReference>
<keyword evidence="9" id="KW-0934">Plastid</keyword>
<keyword evidence="8" id="KW-0436">Ligase</keyword>
<feature type="region of interest" description="Disordered" evidence="15">
    <location>
        <begin position="25"/>
        <end position="49"/>
    </location>
</feature>
<evidence type="ECO:0000313" key="19">
    <source>
        <dbReference type="Proteomes" id="UP000075714"/>
    </source>
</evidence>
<evidence type="ECO:0000256" key="2">
    <source>
        <dbReference type="ARBA" id="ARBA00005006"/>
    </source>
</evidence>
<evidence type="ECO:0000256" key="11">
    <source>
        <dbReference type="ARBA" id="ARBA00022741"/>
    </source>
</evidence>
<evidence type="ECO:0000256" key="5">
    <source>
        <dbReference type="ARBA" id="ARBA00011153"/>
    </source>
</evidence>
<reference evidence="19" key="1">
    <citation type="journal article" date="2016" name="Nat. Commun.">
        <title>The Gonium pectorale genome demonstrates co-option of cell cycle regulation during the evolution of multicellularity.</title>
        <authorList>
            <person name="Hanschen E.R."/>
            <person name="Marriage T.N."/>
            <person name="Ferris P.J."/>
            <person name="Hamaji T."/>
            <person name="Toyoda A."/>
            <person name="Fujiyama A."/>
            <person name="Neme R."/>
            <person name="Noguchi H."/>
            <person name="Minakuchi Y."/>
            <person name="Suzuki M."/>
            <person name="Kawai-Toyooka H."/>
            <person name="Smith D.R."/>
            <person name="Sparks H."/>
            <person name="Anderson J."/>
            <person name="Bakaric R."/>
            <person name="Luria V."/>
            <person name="Karger A."/>
            <person name="Kirschner M.W."/>
            <person name="Durand P.M."/>
            <person name="Michod R.E."/>
            <person name="Nozaki H."/>
            <person name="Olson B.J."/>
        </authorList>
    </citation>
    <scope>NUCLEOTIDE SEQUENCE [LARGE SCALE GENOMIC DNA]</scope>
    <source>
        <strain evidence="19">NIES-2863</strain>
    </source>
</reference>
<dbReference type="GO" id="GO:0016020">
    <property type="term" value="C:membrane"/>
    <property type="evidence" value="ECO:0007669"/>
    <property type="project" value="InterPro"/>
</dbReference>
<evidence type="ECO:0000256" key="9">
    <source>
        <dbReference type="ARBA" id="ARBA00022640"/>
    </source>
</evidence>
<keyword evidence="11" id="KW-0547">Nucleotide-binding</keyword>
<dbReference type="EMBL" id="LSYV01000061">
    <property type="protein sequence ID" value="KXZ44986.1"/>
    <property type="molecule type" value="Genomic_DNA"/>
</dbReference>
<feature type="domain" description="EamA" evidence="17">
    <location>
        <begin position="63"/>
        <end position="197"/>
    </location>
</feature>
<dbReference type="EC" id="6.3.2.2" evidence="6"/>
<dbReference type="InterPro" id="IPR014746">
    <property type="entry name" value="Gln_synth/guanido_kin_cat_dom"/>
</dbReference>
<organism evidence="18 19">
    <name type="scientific">Gonium pectorale</name>
    <name type="common">Green alga</name>
    <dbReference type="NCBI Taxonomy" id="33097"/>
    <lineage>
        <taxon>Eukaryota</taxon>
        <taxon>Viridiplantae</taxon>
        <taxon>Chlorophyta</taxon>
        <taxon>core chlorophytes</taxon>
        <taxon>Chlorophyceae</taxon>
        <taxon>CS clade</taxon>
        <taxon>Chlamydomonadales</taxon>
        <taxon>Volvocaceae</taxon>
        <taxon>Gonium</taxon>
    </lineage>
</organism>
<keyword evidence="16" id="KW-0472">Membrane</keyword>
<evidence type="ECO:0000256" key="6">
    <source>
        <dbReference type="ARBA" id="ARBA00012220"/>
    </source>
</evidence>
<dbReference type="InterPro" id="IPR011556">
    <property type="entry name" value="Glut_cys_lig_pln_type"/>
</dbReference>
<dbReference type="NCBIfam" id="TIGR01436">
    <property type="entry name" value="glu_cys_lig_pln"/>
    <property type="match status" value="1"/>
</dbReference>
<name>A0A150G533_GONPE</name>
<evidence type="ECO:0000256" key="7">
    <source>
        <dbReference type="ARBA" id="ARBA00022528"/>
    </source>
</evidence>
<evidence type="ECO:0000313" key="18">
    <source>
        <dbReference type="EMBL" id="KXZ44986.1"/>
    </source>
</evidence>
<dbReference type="UniPathway" id="UPA00142">
    <property type="reaction ID" value="UER00209"/>
</dbReference>
<evidence type="ECO:0000256" key="8">
    <source>
        <dbReference type="ARBA" id="ARBA00022598"/>
    </source>
</evidence>
<dbReference type="SUPFAM" id="SSF103481">
    <property type="entry name" value="Multidrug resistance efflux transporter EmrE"/>
    <property type="match status" value="1"/>
</dbReference>
<dbReference type="Proteomes" id="UP000075714">
    <property type="component" value="Unassembled WGS sequence"/>
</dbReference>
<evidence type="ECO:0000256" key="1">
    <source>
        <dbReference type="ARBA" id="ARBA00004229"/>
    </source>
</evidence>
<comment type="similarity">
    <text evidence="3">Belongs to the drug/metabolite transporter (DMT) superfamily. Plant drug/metabolite exporter (P-DME) (TC 2.A.7.4) family.</text>
</comment>
<dbReference type="InterPro" id="IPR006336">
    <property type="entry name" value="GCS2"/>
</dbReference>
<keyword evidence="16" id="KW-0812">Transmembrane</keyword>
<dbReference type="GO" id="GO:0006750">
    <property type="term" value="P:glutathione biosynthetic process"/>
    <property type="evidence" value="ECO:0007669"/>
    <property type="project" value="UniProtKB-UniPathway"/>
</dbReference>
<comment type="subunit">
    <text evidence="5">Homodimer or monomer when oxidized or reduced, respectively.</text>
</comment>
<dbReference type="GO" id="GO:0005524">
    <property type="term" value="F:ATP binding"/>
    <property type="evidence" value="ECO:0007669"/>
    <property type="project" value="UniProtKB-KW"/>
</dbReference>
<dbReference type="SUPFAM" id="SSF55931">
    <property type="entry name" value="Glutamine synthetase/guanido kinase"/>
    <property type="match status" value="1"/>
</dbReference>
<keyword evidence="14" id="KW-1015">Disulfide bond</keyword>
<keyword evidence="16" id="KW-1133">Transmembrane helix</keyword>
<evidence type="ECO:0000256" key="15">
    <source>
        <dbReference type="SAM" id="MobiDB-lite"/>
    </source>
</evidence>
<feature type="transmembrane region" description="Helical" evidence="16">
    <location>
        <begin position="183"/>
        <end position="202"/>
    </location>
</feature>
<evidence type="ECO:0000256" key="3">
    <source>
        <dbReference type="ARBA" id="ARBA00007635"/>
    </source>
</evidence>
<dbReference type="AlphaFoldDB" id="A0A150G533"/>